<evidence type="ECO:0000313" key="2">
    <source>
        <dbReference type="EMBL" id="KIJ59203.1"/>
    </source>
</evidence>
<dbReference type="Proteomes" id="UP000053820">
    <property type="component" value="Unassembled WGS sequence"/>
</dbReference>
<evidence type="ECO:0000256" key="1">
    <source>
        <dbReference type="SAM" id="SignalP"/>
    </source>
</evidence>
<dbReference type="AlphaFoldDB" id="A0A0C9W090"/>
<feature type="chain" id="PRO_5002205013" evidence="1">
    <location>
        <begin position="33"/>
        <end position="116"/>
    </location>
</feature>
<organism evidence="2 3">
    <name type="scientific">Hydnomerulius pinastri MD-312</name>
    <dbReference type="NCBI Taxonomy" id="994086"/>
    <lineage>
        <taxon>Eukaryota</taxon>
        <taxon>Fungi</taxon>
        <taxon>Dikarya</taxon>
        <taxon>Basidiomycota</taxon>
        <taxon>Agaricomycotina</taxon>
        <taxon>Agaricomycetes</taxon>
        <taxon>Agaricomycetidae</taxon>
        <taxon>Boletales</taxon>
        <taxon>Boletales incertae sedis</taxon>
        <taxon>Leucogyrophana</taxon>
    </lineage>
</organism>
<sequence>MIRCDHENGGRAYPARLWIFVTLGVCFKRTTAWTSLANDDGISSKLFEWRRSSSRSELLVYLRCTSNQLVGALRGRVLTAEFRGSCMARSCSCGRRYTAPEVGRAHVDNSVQGPSM</sequence>
<protein>
    <submittedName>
        <fullName evidence="2">Unplaced genomic scaffold scaffold_60, whole genome shotgun sequence</fullName>
    </submittedName>
</protein>
<feature type="non-terminal residue" evidence="2">
    <location>
        <position position="116"/>
    </location>
</feature>
<feature type="signal peptide" evidence="1">
    <location>
        <begin position="1"/>
        <end position="32"/>
    </location>
</feature>
<name>A0A0C9W090_9AGAM</name>
<reference evidence="2 3" key="1">
    <citation type="submission" date="2014-04" db="EMBL/GenBank/DDBJ databases">
        <title>Evolutionary Origins and Diversification of the Mycorrhizal Mutualists.</title>
        <authorList>
            <consortium name="DOE Joint Genome Institute"/>
            <consortium name="Mycorrhizal Genomics Consortium"/>
            <person name="Kohler A."/>
            <person name="Kuo A."/>
            <person name="Nagy L.G."/>
            <person name="Floudas D."/>
            <person name="Copeland A."/>
            <person name="Barry K.W."/>
            <person name="Cichocki N."/>
            <person name="Veneault-Fourrey C."/>
            <person name="LaButti K."/>
            <person name="Lindquist E.A."/>
            <person name="Lipzen A."/>
            <person name="Lundell T."/>
            <person name="Morin E."/>
            <person name="Murat C."/>
            <person name="Riley R."/>
            <person name="Ohm R."/>
            <person name="Sun H."/>
            <person name="Tunlid A."/>
            <person name="Henrissat B."/>
            <person name="Grigoriev I.V."/>
            <person name="Hibbett D.S."/>
            <person name="Martin F."/>
        </authorList>
    </citation>
    <scope>NUCLEOTIDE SEQUENCE [LARGE SCALE GENOMIC DNA]</scope>
    <source>
        <strain evidence="2 3">MD-312</strain>
    </source>
</reference>
<evidence type="ECO:0000313" key="3">
    <source>
        <dbReference type="Proteomes" id="UP000053820"/>
    </source>
</evidence>
<proteinExistence type="predicted"/>
<accession>A0A0C9W090</accession>
<keyword evidence="1" id="KW-0732">Signal</keyword>
<keyword evidence="3" id="KW-1185">Reference proteome</keyword>
<dbReference type="HOGENOM" id="CLU_2346972_0_0_1"/>
<gene>
    <name evidence="2" type="ORF">HYDPIDRAFT_118807</name>
</gene>
<dbReference type="EMBL" id="KN839894">
    <property type="protein sequence ID" value="KIJ59203.1"/>
    <property type="molecule type" value="Genomic_DNA"/>
</dbReference>